<reference evidence="1 2" key="1">
    <citation type="submission" date="2020-08" db="EMBL/GenBank/DDBJ databases">
        <title>Genomic Encyclopedia of Type Strains, Phase IV (KMG-IV): sequencing the most valuable type-strain genomes for metagenomic binning, comparative biology and taxonomic classification.</title>
        <authorList>
            <person name="Goeker M."/>
        </authorList>
    </citation>
    <scope>NUCLEOTIDE SEQUENCE [LARGE SCALE GENOMIC DNA]</scope>
    <source>
        <strain evidence="1 2">DSM 29854</strain>
    </source>
</reference>
<protein>
    <submittedName>
        <fullName evidence="1">Uncharacterized protein</fullName>
    </submittedName>
</protein>
<evidence type="ECO:0000313" key="2">
    <source>
        <dbReference type="Proteomes" id="UP000563094"/>
    </source>
</evidence>
<dbReference type="EMBL" id="JACJIQ010000005">
    <property type="protein sequence ID" value="MBA9077010.1"/>
    <property type="molecule type" value="Genomic_DNA"/>
</dbReference>
<dbReference type="Proteomes" id="UP000563094">
    <property type="component" value="Unassembled WGS sequence"/>
</dbReference>
<organism evidence="1 2">
    <name type="scientific">Rufibacter quisquiliarum</name>
    <dbReference type="NCBI Taxonomy" id="1549639"/>
    <lineage>
        <taxon>Bacteria</taxon>
        <taxon>Pseudomonadati</taxon>
        <taxon>Bacteroidota</taxon>
        <taxon>Cytophagia</taxon>
        <taxon>Cytophagales</taxon>
        <taxon>Hymenobacteraceae</taxon>
        <taxon>Rufibacter</taxon>
    </lineage>
</organism>
<name>A0A839GEV7_9BACT</name>
<comment type="caution">
    <text evidence="1">The sequence shown here is derived from an EMBL/GenBank/DDBJ whole genome shotgun (WGS) entry which is preliminary data.</text>
</comment>
<dbReference type="AlphaFoldDB" id="A0A839GEV7"/>
<accession>A0A839GEV7</accession>
<evidence type="ECO:0000313" key="1">
    <source>
        <dbReference type="EMBL" id="MBA9077010.1"/>
    </source>
</evidence>
<gene>
    <name evidence="1" type="ORF">FHS90_001718</name>
</gene>
<keyword evidence="2" id="KW-1185">Reference proteome</keyword>
<proteinExistence type="predicted"/>
<sequence length="54" mass="6316">MYDFAHRVGESGLLLVLWRYRKKKGRGNTLVAYHNYLVSLPETQPRLPSCVLRI</sequence>